<proteinExistence type="predicted"/>
<dbReference type="AlphaFoldDB" id="A0AAD1Y1J2"/>
<accession>A0AAD1Y1J2</accession>
<dbReference type="Proteomes" id="UP001295684">
    <property type="component" value="Unassembled WGS sequence"/>
</dbReference>
<protein>
    <submittedName>
        <fullName evidence="2">Uncharacterized protein</fullName>
    </submittedName>
</protein>
<comment type="caution">
    <text evidence="2">The sequence shown here is derived from an EMBL/GenBank/DDBJ whole genome shotgun (WGS) entry which is preliminary data.</text>
</comment>
<gene>
    <name evidence="2" type="ORF">ECRASSUSDP1_LOCUS24391</name>
</gene>
<evidence type="ECO:0000313" key="2">
    <source>
        <dbReference type="EMBL" id="CAI2382902.1"/>
    </source>
</evidence>
<evidence type="ECO:0000256" key="1">
    <source>
        <dbReference type="SAM" id="MobiDB-lite"/>
    </source>
</evidence>
<reference evidence="2" key="1">
    <citation type="submission" date="2023-07" db="EMBL/GenBank/DDBJ databases">
        <authorList>
            <consortium name="AG Swart"/>
            <person name="Singh M."/>
            <person name="Singh A."/>
            <person name="Seah K."/>
            <person name="Emmerich C."/>
        </authorList>
    </citation>
    <scope>NUCLEOTIDE SEQUENCE</scope>
    <source>
        <strain evidence="2">DP1</strain>
    </source>
</reference>
<feature type="compositionally biased region" description="Basic residues" evidence="1">
    <location>
        <begin position="184"/>
        <end position="194"/>
    </location>
</feature>
<dbReference type="EMBL" id="CAMPGE010025117">
    <property type="protein sequence ID" value="CAI2382902.1"/>
    <property type="molecule type" value="Genomic_DNA"/>
</dbReference>
<feature type="region of interest" description="Disordered" evidence="1">
    <location>
        <begin position="177"/>
        <end position="203"/>
    </location>
</feature>
<organism evidence="2 3">
    <name type="scientific">Euplotes crassus</name>
    <dbReference type="NCBI Taxonomy" id="5936"/>
    <lineage>
        <taxon>Eukaryota</taxon>
        <taxon>Sar</taxon>
        <taxon>Alveolata</taxon>
        <taxon>Ciliophora</taxon>
        <taxon>Intramacronucleata</taxon>
        <taxon>Spirotrichea</taxon>
        <taxon>Hypotrichia</taxon>
        <taxon>Euplotida</taxon>
        <taxon>Euplotidae</taxon>
        <taxon>Moneuplotes</taxon>
    </lineage>
</organism>
<evidence type="ECO:0000313" key="3">
    <source>
        <dbReference type="Proteomes" id="UP001295684"/>
    </source>
</evidence>
<keyword evidence="3" id="KW-1185">Reference proteome</keyword>
<name>A0AAD1Y1J2_EUPCR</name>
<sequence length="286" mass="34494">MILNTPAKEIFKNNKTNCTQNHTKDEIIQEEDLSSEGAAARRINSVCARAASTMISTNFKFNFNDPHLDDPNISIQSVRSVTFEQWCKKKEIMQRLKDKLIQDEKMKILEQKKMKNDFNETKQFNNWKCFKEWCKTKDRQARTKKKKQKKQKLEKKLFKLQKQENASRGFREWLKESLKESKRAQHTKKRKKPKKSTEEEEAQKKIQNSICYKEWKMKKIREERKEKREKKIKSQHDKEQLMFLKQQRRLINRAGDVMLAYSLNKSIRDLENIRRRPKSARNGLRR</sequence>